<dbReference type="SUPFAM" id="SSF160240">
    <property type="entry name" value="Cation efflux protein cytoplasmic domain-like"/>
    <property type="match status" value="1"/>
</dbReference>
<feature type="domain" description="Cation efflux protein transmembrane" evidence="10">
    <location>
        <begin position="22"/>
        <end position="212"/>
    </location>
</feature>
<keyword evidence="4 9" id="KW-0812">Transmembrane</keyword>
<dbReference type="InterPro" id="IPR050681">
    <property type="entry name" value="CDF/SLC30A"/>
</dbReference>
<dbReference type="Gene3D" id="1.20.1510.10">
    <property type="entry name" value="Cation efflux protein transmembrane domain"/>
    <property type="match status" value="1"/>
</dbReference>
<comment type="similarity">
    <text evidence="2">Belongs to the cation diffusion facilitator (CDF) transporter (TC 2.A.4) family. SLC30A subfamily.</text>
</comment>
<dbReference type="KEGG" id="crx:CRECT_1930"/>
<dbReference type="InterPro" id="IPR027470">
    <property type="entry name" value="Cation_efflux_CTD"/>
</dbReference>
<evidence type="ECO:0000256" key="3">
    <source>
        <dbReference type="ARBA" id="ARBA00022448"/>
    </source>
</evidence>
<keyword evidence="5" id="KW-0862">Zinc</keyword>
<keyword evidence="3" id="KW-0813">Transport</keyword>
<sequence>MSENHAHCAHSHASNKVVLRNSFLIIFTFMLIEVAGGFLTNSLALLSDAGHMLSDAAALGLSLFAFKFGERKGNLQKTFGYKRVEILAATINAVTLIVIAVFIIIEAARRLQNPPEVATVGMLIVSALGLLVNIIAAWYMLRGGDVRENVNMRGAYLHVLGDALGSVGAITAALAMMWFGWWWADAAASVLTALLIVKSGWGVLKDSLNILMEGSPKGVSLDALVAQIRGVDGVLSVHDLHVWSITSDANALTAHIVVGGELSVREAERVLHEISHKMEHLGITHTTLQCESSENECDGELICEVRSNGDGGHLGHSH</sequence>
<keyword evidence="8 9" id="KW-0472">Membrane</keyword>
<evidence type="ECO:0000256" key="6">
    <source>
        <dbReference type="ARBA" id="ARBA00022989"/>
    </source>
</evidence>
<feature type="transmembrane region" description="Helical" evidence="9">
    <location>
        <begin position="86"/>
        <end position="105"/>
    </location>
</feature>
<evidence type="ECO:0000256" key="9">
    <source>
        <dbReference type="SAM" id="Phobius"/>
    </source>
</evidence>
<feature type="transmembrane region" description="Helical" evidence="9">
    <location>
        <begin position="117"/>
        <end position="139"/>
    </location>
</feature>
<evidence type="ECO:0000256" key="1">
    <source>
        <dbReference type="ARBA" id="ARBA00004141"/>
    </source>
</evidence>
<dbReference type="AlphaFoldDB" id="A0A6G5QP60"/>
<keyword evidence="6 9" id="KW-1133">Transmembrane helix</keyword>
<dbReference type="GO" id="GO:0005886">
    <property type="term" value="C:plasma membrane"/>
    <property type="evidence" value="ECO:0007669"/>
    <property type="project" value="TreeGrafter"/>
</dbReference>
<feature type="domain" description="Cation efflux protein cytoplasmic" evidence="11">
    <location>
        <begin position="217"/>
        <end position="292"/>
    </location>
</feature>
<dbReference type="Pfam" id="PF16916">
    <property type="entry name" value="ZT_dimer"/>
    <property type="match status" value="1"/>
</dbReference>
<accession>A0A6G5QP60</accession>
<dbReference type="GO" id="GO:0005385">
    <property type="term" value="F:zinc ion transmembrane transporter activity"/>
    <property type="evidence" value="ECO:0007669"/>
    <property type="project" value="TreeGrafter"/>
</dbReference>
<dbReference type="InterPro" id="IPR002524">
    <property type="entry name" value="Cation_efflux"/>
</dbReference>
<dbReference type="PANTHER" id="PTHR11562">
    <property type="entry name" value="CATION EFFLUX PROTEIN/ ZINC TRANSPORTER"/>
    <property type="match status" value="1"/>
</dbReference>
<protein>
    <submittedName>
        <fullName evidence="12">Co/Zn/Cd efflux system component</fullName>
    </submittedName>
</protein>
<dbReference type="EMBL" id="CP012543">
    <property type="protein sequence ID" value="QCD47543.1"/>
    <property type="molecule type" value="Genomic_DNA"/>
</dbReference>
<dbReference type="InterPro" id="IPR058533">
    <property type="entry name" value="Cation_efflux_TM"/>
</dbReference>
<dbReference type="NCBIfam" id="TIGR01297">
    <property type="entry name" value="CDF"/>
    <property type="match status" value="1"/>
</dbReference>
<evidence type="ECO:0000259" key="11">
    <source>
        <dbReference type="Pfam" id="PF16916"/>
    </source>
</evidence>
<dbReference type="InterPro" id="IPR027469">
    <property type="entry name" value="Cation_efflux_TMD_sf"/>
</dbReference>
<comment type="subcellular location">
    <subcellularLocation>
        <location evidence="1">Membrane</location>
        <topology evidence="1">Multi-pass membrane protein</topology>
    </subcellularLocation>
</comment>
<dbReference type="Gene3D" id="3.30.70.1350">
    <property type="entry name" value="Cation efflux protein, cytoplasmic domain"/>
    <property type="match status" value="1"/>
</dbReference>
<evidence type="ECO:0000256" key="2">
    <source>
        <dbReference type="ARBA" id="ARBA00008873"/>
    </source>
</evidence>
<feature type="transmembrane region" description="Helical" evidence="9">
    <location>
        <begin position="23"/>
        <end position="43"/>
    </location>
</feature>
<keyword evidence="7" id="KW-0406">Ion transport</keyword>
<evidence type="ECO:0000313" key="13">
    <source>
        <dbReference type="Proteomes" id="UP000502377"/>
    </source>
</evidence>
<evidence type="ECO:0000313" key="12">
    <source>
        <dbReference type="EMBL" id="QCD47543.1"/>
    </source>
</evidence>
<feature type="transmembrane region" description="Helical" evidence="9">
    <location>
        <begin position="49"/>
        <end position="66"/>
    </location>
</feature>
<dbReference type="InterPro" id="IPR036837">
    <property type="entry name" value="Cation_efflux_CTD_sf"/>
</dbReference>
<evidence type="ECO:0000259" key="10">
    <source>
        <dbReference type="Pfam" id="PF01545"/>
    </source>
</evidence>
<evidence type="ECO:0000256" key="7">
    <source>
        <dbReference type="ARBA" id="ARBA00023065"/>
    </source>
</evidence>
<organism evidence="12 13">
    <name type="scientific">Campylobacter rectus</name>
    <name type="common">Wolinella recta</name>
    <dbReference type="NCBI Taxonomy" id="203"/>
    <lineage>
        <taxon>Bacteria</taxon>
        <taxon>Pseudomonadati</taxon>
        <taxon>Campylobacterota</taxon>
        <taxon>Epsilonproteobacteria</taxon>
        <taxon>Campylobacterales</taxon>
        <taxon>Campylobacteraceae</taxon>
        <taxon>Campylobacter</taxon>
    </lineage>
</organism>
<dbReference type="Pfam" id="PF01545">
    <property type="entry name" value="Cation_efflux"/>
    <property type="match status" value="1"/>
</dbReference>
<dbReference type="RefSeq" id="WP_002944972.1">
    <property type="nucleotide sequence ID" value="NZ_CP012543.1"/>
</dbReference>
<gene>
    <name evidence="12" type="ORF">CRECT_1930</name>
</gene>
<dbReference type="Proteomes" id="UP000502377">
    <property type="component" value="Chromosome"/>
</dbReference>
<dbReference type="SUPFAM" id="SSF161111">
    <property type="entry name" value="Cation efflux protein transmembrane domain-like"/>
    <property type="match status" value="1"/>
</dbReference>
<feature type="transmembrane region" description="Helical" evidence="9">
    <location>
        <begin position="186"/>
        <end position="204"/>
    </location>
</feature>
<keyword evidence="5" id="KW-0864">Zinc transport</keyword>
<evidence type="ECO:0000256" key="8">
    <source>
        <dbReference type="ARBA" id="ARBA00023136"/>
    </source>
</evidence>
<proteinExistence type="inferred from homology"/>
<evidence type="ECO:0000256" key="5">
    <source>
        <dbReference type="ARBA" id="ARBA00022906"/>
    </source>
</evidence>
<feature type="transmembrane region" description="Helical" evidence="9">
    <location>
        <begin position="159"/>
        <end position="180"/>
    </location>
</feature>
<reference evidence="12 13" key="1">
    <citation type="submission" date="2016-07" db="EMBL/GenBank/DDBJ databases">
        <title>Comparative genomics of the Campylobacter concisus group.</title>
        <authorList>
            <person name="Miller W.G."/>
            <person name="Yee E."/>
            <person name="Chapman M.H."/>
            <person name="Huynh S."/>
            <person name="Bono J.L."/>
            <person name="On S.L.W."/>
            <person name="StLeger J."/>
            <person name="Foster G."/>
            <person name="Parker C.T."/>
        </authorList>
    </citation>
    <scope>NUCLEOTIDE SEQUENCE [LARGE SCALE GENOMIC DNA]</scope>
    <source>
        <strain evidence="12 13">ATCC 33238</strain>
    </source>
</reference>
<dbReference type="PANTHER" id="PTHR11562:SF17">
    <property type="entry name" value="RE54080P-RELATED"/>
    <property type="match status" value="1"/>
</dbReference>
<name>A0A6G5QP60_CAMRE</name>
<evidence type="ECO:0000256" key="4">
    <source>
        <dbReference type="ARBA" id="ARBA00022692"/>
    </source>
</evidence>